<sequence>PIGPVGQHRAEKIPICQSITIPEEDILQVSAKETDIIKSNLRIATTKILLYRIVWFSFSFKEVFLNRLILSLLGPNPKMKSKSYQEILLEVCSCPGV</sequence>
<reference evidence="1" key="1">
    <citation type="journal article" date="2010" name="Science">
        <title>The genome of the Western clawed frog Xenopus tropicalis.</title>
        <authorList>
            <person name="Hellsten U."/>
            <person name="Harland R.M."/>
            <person name="Gilchrist M.J."/>
            <person name="Hendrix D."/>
            <person name="Jurka J."/>
            <person name="Kapitonov V."/>
            <person name="Ovcharenko I."/>
            <person name="Putnam N.H."/>
            <person name="Shu S."/>
            <person name="Taher L."/>
            <person name="Blitz I.L."/>
            <person name="Blumberg B."/>
            <person name="Dichmann D.S."/>
            <person name="Dubchak I."/>
            <person name="Amaya E."/>
            <person name="Detter J.C."/>
            <person name="Fletcher R."/>
            <person name="Gerhard D.S."/>
            <person name="Goodstein D."/>
            <person name="Graves T."/>
            <person name="Grigoriev I.V."/>
            <person name="Grimwood J."/>
            <person name="Kawashima T."/>
            <person name="Lindquist E."/>
            <person name="Lucas S.M."/>
            <person name="Mead P.E."/>
            <person name="Mitros T."/>
            <person name="Ogino H."/>
            <person name="Ohta Y."/>
            <person name="Poliakov A.V."/>
            <person name="Pollet N."/>
            <person name="Robert J."/>
            <person name="Salamov A."/>
            <person name="Sater A.K."/>
            <person name="Schmutz J."/>
            <person name="Terry A."/>
            <person name="Vize P.D."/>
            <person name="Warren W.C."/>
            <person name="Wells D."/>
            <person name="Wills A."/>
            <person name="Wilson R.K."/>
            <person name="Zimmerman L.B."/>
            <person name="Zorn A.M."/>
            <person name="Grainger R."/>
            <person name="Grammer T."/>
            <person name="Khokha M.K."/>
            <person name="Richardson P.M."/>
            <person name="Rokhsar D.S."/>
        </authorList>
    </citation>
    <scope>NUCLEOTIDE SEQUENCE [LARGE SCALE GENOMIC DNA]</scope>
    <source>
        <strain evidence="1">Nigerian</strain>
    </source>
</reference>
<dbReference type="InParanoid" id="A0A803JXG3"/>
<name>A0A803JXG3_XENTR</name>
<protein>
    <submittedName>
        <fullName evidence="1">Uncharacterized protein</fullName>
    </submittedName>
</protein>
<reference evidence="1" key="2">
    <citation type="submission" date="2021-03" db="UniProtKB">
        <authorList>
            <consortium name="Ensembl"/>
        </authorList>
    </citation>
    <scope>IDENTIFICATION</scope>
</reference>
<dbReference type="AlphaFoldDB" id="A0A803JXG3"/>
<dbReference type="Ensembl" id="ENSXETT00000115784">
    <property type="protein sequence ID" value="ENSXETP00000112762"/>
    <property type="gene ID" value="ENSXETG00000042014"/>
</dbReference>
<accession>A0A803JXG3</accession>
<proteinExistence type="predicted"/>
<evidence type="ECO:0000313" key="1">
    <source>
        <dbReference type="Ensembl" id="ENSXETP00000112762"/>
    </source>
</evidence>
<organism evidence="1">
    <name type="scientific">Xenopus tropicalis</name>
    <name type="common">Western clawed frog</name>
    <name type="synonym">Silurana tropicalis</name>
    <dbReference type="NCBI Taxonomy" id="8364"/>
    <lineage>
        <taxon>Eukaryota</taxon>
        <taxon>Metazoa</taxon>
        <taxon>Chordata</taxon>
        <taxon>Craniata</taxon>
        <taxon>Vertebrata</taxon>
        <taxon>Euteleostomi</taxon>
        <taxon>Amphibia</taxon>
        <taxon>Batrachia</taxon>
        <taxon>Anura</taxon>
        <taxon>Pipoidea</taxon>
        <taxon>Pipidae</taxon>
        <taxon>Xenopodinae</taxon>
        <taxon>Xenopus</taxon>
        <taxon>Silurana</taxon>
    </lineage>
</organism>